<evidence type="ECO:0008006" key="5">
    <source>
        <dbReference type="Google" id="ProtNLM"/>
    </source>
</evidence>
<proteinExistence type="predicted"/>
<evidence type="ECO:0000313" key="3">
    <source>
        <dbReference type="EMBL" id="SHO64562.1"/>
    </source>
</evidence>
<keyword evidence="2" id="KW-0812">Transmembrane</keyword>
<feature type="region of interest" description="Disordered" evidence="1">
    <location>
        <begin position="167"/>
        <end position="189"/>
    </location>
</feature>
<dbReference type="STRING" id="1073327.SAMN04488108_3534"/>
<feature type="compositionally biased region" description="Polar residues" evidence="1">
    <location>
        <begin position="167"/>
        <end position="180"/>
    </location>
</feature>
<dbReference type="OrthoDB" id="1523584at2"/>
<protein>
    <recommendedName>
        <fullName evidence="5">Outer membrane protein beta-barrel domain-containing protein</fullName>
    </recommendedName>
</protein>
<dbReference type="RefSeq" id="WP_073573125.1">
    <property type="nucleotide sequence ID" value="NZ_FRXN01000005.1"/>
</dbReference>
<evidence type="ECO:0000256" key="1">
    <source>
        <dbReference type="SAM" id="MobiDB-lite"/>
    </source>
</evidence>
<evidence type="ECO:0000256" key="2">
    <source>
        <dbReference type="SAM" id="Phobius"/>
    </source>
</evidence>
<keyword evidence="2" id="KW-0472">Membrane</keyword>
<gene>
    <name evidence="3" type="ORF">SAMN04488108_3534</name>
</gene>
<dbReference type="EMBL" id="FRXN01000005">
    <property type="protein sequence ID" value="SHO64562.1"/>
    <property type="molecule type" value="Genomic_DNA"/>
</dbReference>
<feature type="transmembrane region" description="Helical" evidence="2">
    <location>
        <begin position="49"/>
        <end position="73"/>
    </location>
</feature>
<dbReference type="AlphaFoldDB" id="A0A1M7ZIA9"/>
<reference evidence="4" key="1">
    <citation type="submission" date="2016-12" db="EMBL/GenBank/DDBJ databases">
        <authorList>
            <person name="Varghese N."/>
            <person name="Submissions S."/>
        </authorList>
    </citation>
    <scope>NUCLEOTIDE SEQUENCE [LARGE SCALE GENOMIC DNA]</scope>
    <source>
        <strain evidence="4">DSM 25035</strain>
    </source>
</reference>
<accession>A0A1M7ZIA9</accession>
<name>A0A1M7ZIA9_9BACT</name>
<organism evidence="3 4">
    <name type="scientific">Algoriphagus zhangzhouensis</name>
    <dbReference type="NCBI Taxonomy" id="1073327"/>
    <lineage>
        <taxon>Bacteria</taxon>
        <taxon>Pseudomonadati</taxon>
        <taxon>Bacteroidota</taxon>
        <taxon>Cytophagia</taxon>
        <taxon>Cytophagales</taxon>
        <taxon>Cyclobacteriaceae</taxon>
        <taxon>Algoriphagus</taxon>
    </lineage>
</organism>
<keyword evidence="2" id="KW-1133">Transmembrane helix</keyword>
<keyword evidence="4" id="KW-1185">Reference proteome</keyword>
<dbReference type="Proteomes" id="UP000184609">
    <property type="component" value="Unassembled WGS sequence"/>
</dbReference>
<evidence type="ECO:0000313" key="4">
    <source>
        <dbReference type="Proteomes" id="UP000184609"/>
    </source>
</evidence>
<sequence>MSERLSDNRDEELDRILREVSDSADIPFSEEDWGEMKSRLDLDSRPAGLGWFAMGMAWLGSMGIALSIALLIWNSPKEIKGNTDISSTNGIESIESKNLNRESQIDENLELLSDSIKVSIPQQSLGFSESATSAEKMVVIVSEKENEYESNAETKIGITENKEVTQANSDEIPKSQNELGFSSEESDEKEIEEPIVVAEAEPDTVEEDFDQEKNKDKKERFGGKFNLSFQLAPDLSGVKLDQFGKAGNMIGIGAEYFVKPRLSISSGVFYSYKPYSANEGYMIGYGKQPNSVFGECDILDIPLNLRIYPFEGKVQRAFVGLGLSSYLMLSEYYELEYYGYGANDSYTQELEVKGKNNHFFGVANFSIGYERKLGKTLSIQVEPYFKVPLNGVGEGDISLKSTGLFVGLKFYPSGINIR</sequence>